<dbReference type="SMART" id="SM01005">
    <property type="entry name" value="Ala_racemase_C"/>
    <property type="match status" value="1"/>
</dbReference>
<sequence>MTAGYGDGYRRALARGGHVLVRGRRVAIVDLVSMNSMVVDVTDIADASPGDEVVLFGKQGAEEITVEEMETANSAILADLYTVWAGGSRVPVNGDV</sequence>
<evidence type="ECO:0000256" key="1">
    <source>
        <dbReference type="ARBA" id="ARBA00001933"/>
    </source>
</evidence>
<accession>A0AAW8DMG9</accession>
<dbReference type="InterPro" id="IPR000821">
    <property type="entry name" value="Ala_racemase"/>
</dbReference>
<keyword evidence="7" id="KW-1185">Reference proteome</keyword>
<dbReference type="Proteomes" id="UP001242995">
    <property type="component" value="Unassembled WGS sequence"/>
</dbReference>
<dbReference type="InterPro" id="IPR011079">
    <property type="entry name" value="Ala_racemase_C"/>
</dbReference>
<evidence type="ECO:0000313" key="7">
    <source>
        <dbReference type="Proteomes" id="UP001230951"/>
    </source>
</evidence>
<dbReference type="GO" id="GO:0005829">
    <property type="term" value="C:cytosol"/>
    <property type="evidence" value="ECO:0007669"/>
    <property type="project" value="TreeGrafter"/>
</dbReference>
<dbReference type="PANTHER" id="PTHR30511:SF0">
    <property type="entry name" value="ALANINE RACEMASE, CATABOLIC-RELATED"/>
    <property type="match status" value="1"/>
</dbReference>
<evidence type="ECO:0000256" key="2">
    <source>
        <dbReference type="ARBA" id="ARBA00022898"/>
    </source>
</evidence>
<evidence type="ECO:0000313" key="6">
    <source>
        <dbReference type="EMBL" id="MDQ0183150.1"/>
    </source>
</evidence>
<organism evidence="5 8">
    <name type="scientific">Arthrobacter bambusae</name>
    <dbReference type="NCBI Taxonomy" id="1338426"/>
    <lineage>
        <taxon>Bacteria</taxon>
        <taxon>Bacillati</taxon>
        <taxon>Actinomycetota</taxon>
        <taxon>Actinomycetes</taxon>
        <taxon>Micrococcales</taxon>
        <taxon>Micrococcaceae</taxon>
        <taxon>Arthrobacter</taxon>
    </lineage>
</organism>
<evidence type="ECO:0000256" key="3">
    <source>
        <dbReference type="ARBA" id="ARBA00023235"/>
    </source>
</evidence>
<dbReference type="PANTHER" id="PTHR30511">
    <property type="entry name" value="ALANINE RACEMASE"/>
    <property type="match status" value="1"/>
</dbReference>
<dbReference type="GO" id="GO:0008784">
    <property type="term" value="F:alanine racemase activity"/>
    <property type="evidence" value="ECO:0007669"/>
    <property type="project" value="TreeGrafter"/>
</dbReference>
<comment type="cofactor">
    <cofactor evidence="1">
        <name>pyridoxal 5'-phosphate</name>
        <dbReference type="ChEBI" id="CHEBI:597326"/>
    </cofactor>
</comment>
<reference evidence="5 7" key="1">
    <citation type="submission" date="2023-07" db="EMBL/GenBank/DDBJ databases">
        <title>Sorghum-associated microbial communities from plants grown in Nebraska, USA.</title>
        <authorList>
            <person name="Schachtman D."/>
        </authorList>
    </citation>
    <scope>NUCLEOTIDE SEQUENCE</scope>
    <source>
        <strain evidence="5">DS1006</strain>
        <strain evidence="6 7">DS1016</strain>
    </source>
</reference>
<evidence type="ECO:0000259" key="4">
    <source>
        <dbReference type="SMART" id="SM01005"/>
    </source>
</evidence>
<name>A0AAW8DMG9_9MICC</name>
<dbReference type="GO" id="GO:0030170">
    <property type="term" value="F:pyridoxal phosphate binding"/>
    <property type="evidence" value="ECO:0007669"/>
    <property type="project" value="TreeGrafter"/>
</dbReference>
<keyword evidence="3" id="KW-0413">Isomerase</keyword>
<dbReference type="Pfam" id="PF00842">
    <property type="entry name" value="Ala_racemase_C"/>
    <property type="match status" value="1"/>
</dbReference>
<evidence type="ECO:0000313" key="5">
    <source>
        <dbReference type="EMBL" id="MDP9907533.1"/>
    </source>
</evidence>
<dbReference type="EMBL" id="JAUSTF010000020">
    <property type="protein sequence ID" value="MDQ0183150.1"/>
    <property type="molecule type" value="Genomic_DNA"/>
</dbReference>
<evidence type="ECO:0000313" key="8">
    <source>
        <dbReference type="Proteomes" id="UP001242995"/>
    </source>
</evidence>
<keyword evidence="2" id="KW-0663">Pyridoxal phosphate</keyword>
<dbReference type="SUPFAM" id="SSF50621">
    <property type="entry name" value="Alanine racemase C-terminal domain-like"/>
    <property type="match status" value="1"/>
</dbReference>
<dbReference type="GO" id="GO:0030632">
    <property type="term" value="P:D-alanine biosynthetic process"/>
    <property type="evidence" value="ECO:0007669"/>
    <property type="project" value="TreeGrafter"/>
</dbReference>
<proteinExistence type="predicted"/>
<dbReference type="Gene3D" id="2.40.37.10">
    <property type="entry name" value="Lyase, Ornithine Decarboxylase, Chain A, domain 1"/>
    <property type="match status" value="1"/>
</dbReference>
<dbReference type="AlphaFoldDB" id="A0AAW8DMG9"/>
<dbReference type="EMBL" id="JAUSRG010000022">
    <property type="protein sequence ID" value="MDP9907533.1"/>
    <property type="molecule type" value="Genomic_DNA"/>
</dbReference>
<comment type="caution">
    <text evidence="5">The sequence shown here is derived from an EMBL/GenBank/DDBJ whole genome shotgun (WGS) entry which is preliminary data.</text>
</comment>
<dbReference type="InterPro" id="IPR009006">
    <property type="entry name" value="Ala_racemase/Decarboxylase_C"/>
</dbReference>
<dbReference type="Proteomes" id="UP001230951">
    <property type="component" value="Unassembled WGS sequence"/>
</dbReference>
<gene>
    <name evidence="5" type="ORF">J2S90_004527</name>
    <name evidence="6" type="ORF">J2S93_004609</name>
</gene>
<feature type="domain" description="Alanine racemase C-terminal" evidence="4">
    <location>
        <begin position="3"/>
        <end position="95"/>
    </location>
</feature>
<protein>
    <submittedName>
        <fullName evidence="5">Alanine racemase</fullName>
    </submittedName>
</protein>